<evidence type="ECO:0000313" key="1">
    <source>
        <dbReference type="EMBL" id="AUQ98623.1"/>
    </source>
</evidence>
<dbReference type="AlphaFoldDB" id="A0A2I7K7S8"/>
<accession>A0A2I7K7S8</accession>
<reference evidence="1 2" key="1">
    <citation type="journal article" date="2017" name="Front. Microbiol.">
        <title>Phaeobacter piscinae sp. nov., a species of the Roseobacter group and potential aquaculture probiont.</title>
        <authorList>
            <person name="Sonnenschein E.C."/>
            <person name="Phippen C.B.W."/>
            <person name="Nielsen K.F."/>
            <person name="Mateiu R.V."/>
            <person name="Melchiorsen J."/>
            <person name="Gram L."/>
            <person name="Overmann J."/>
            <person name="Freese H.M."/>
        </authorList>
    </citation>
    <scope>NUCLEOTIDE SEQUENCE [LARGE SCALE GENOMIC DNA]</scope>
    <source>
        <strain evidence="1 2">P88</strain>
    </source>
</reference>
<evidence type="ECO:0000313" key="2">
    <source>
        <dbReference type="Proteomes" id="UP000236447"/>
    </source>
</evidence>
<dbReference type="EMBL" id="CP010725">
    <property type="protein sequence ID" value="AUQ98623.1"/>
    <property type="molecule type" value="Genomic_DNA"/>
</dbReference>
<dbReference type="Proteomes" id="UP000236447">
    <property type="component" value="Chromosome"/>
</dbReference>
<organism evidence="1 2">
    <name type="scientific">Phaeobacter inhibens</name>
    <dbReference type="NCBI Taxonomy" id="221822"/>
    <lineage>
        <taxon>Bacteria</taxon>
        <taxon>Pseudomonadati</taxon>
        <taxon>Pseudomonadota</taxon>
        <taxon>Alphaproteobacteria</taxon>
        <taxon>Rhodobacterales</taxon>
        <taxon>Roseobacteraceae</taxon>
        <taxon>Phaeobacter</taxon>
    </lineage>
</organism>
<gene>
    <name evidence="1" type="ORF">PhaeoP88_01242</name>
</gene>
<reference evidence="1 2" key="2">
    <citation type="journal article" date="2017" name="Genome Biol. Evol.">
        <title>Trajectories and Drivers of Genome Evolution in Surface-Associated Marine Phaeobacter.</title>
        <authorList>
            <person name="Freese H.M."/>
            <person name="Sikorski J."/>
            <person name="Bunk B."/>
            <person name="Scheuner C."/>
            <person name="Meier-Kolthoff J.P."/>
            <person name="Sproer C."/>
            <person name="Gram L."/>
            <person name="Overmann J."/>
        </authorList>
    </citation>
    <scope>NUCLEOTIDE SEQUENCE [LARGE SCALE GENOMIC DNA]</scope>
    <source>
        <strain evidence="1 2">P88</strain>
    </source>
</reference>
<proteinExistence type="predicted"/>
<sequence length="85" mass="9357">MGLARPFIKTDLGDRLYQRFPEHDRRAAPAAAAVGVLVADLSKTHAAPGSFQRSVAVELIRIKDRPPDTMVYGGRYPNVANLRPE</sequence>
<protein>
    <submittedName>
        <fullName evidence="1">Uncharacterized protein</fullName>
    </submittedName>
</protein>
<name>A0A2I7K7S8_9RHOB</name>